<feature type="transmembrane region" description="Helical" evidence="8">
    <location>
        <begin position="93"/>
        <end position="113"/>
    </location>
</feature>
<name>A0ABW5R3X4_9BACL</name>
<feature type="transmembrane region" description="Helical" evidence="8">
    <location>
        <begin position="125"/>
        <end position="149"/>
    </location>
</feature>
<dbReference type="Pfam" id="PF03773">
    <property type="entry name" value="ArsP_1"/>
    <property type="match status" value="1"/>
</dbReference>
<evidence type="ECO:0000256" key="2">
    <source>
        <dbReference type="ARBA" id="ARBA00006386"/>
    </source>
</evidence>
<comment type="subcellular location">
    <subcellularLocation>
        <location evidence="1">Cell membrane</location>
        <topology evidence="1">Multi-pass membrane protein</topology>
    </subcellularLocation>
</comment>
<feature type="transmembrane region" description="Helical" evidence="8">
    <location>
        <begin position="257"/>
        <end position="278"/>
    </location>
</feature>
<dbReference type="InterPro" id="IPR052923">
    <property type="entry name" value="UPF0718"/>
</dbReference>
<feature type="transmembrane region" description="Helical" evidence="8">
    <location>
        <begin position="156"/>
        <end position="178"/>
    </location>
</feature>
<organism evidence="9 10">
    <name type="scientific">Paenibacillus thailandensis</name>
    <dbReference type="NCBI Taxonomy" id="393250"/>
    <lineage>
        <taxon>Bacteria</taxon>
        <taxon>Bacillati</taxon>
        <taxon>Bacillota</taxon>
        <taxon>Bacilli</taxon>
        <taxon>Bacillales</taxon>
        <taxon>Paenibacillaceae</taxon>
        <taxon>Paenibacillus</taxon>
    </lineage>
</organism>
<reference evidence="10" key="1">
    <citation type="journal article" date="2019" name="Int. J. Syst. Evol. Microbiol.">
        <title>The Global Catalogue of Microorganisms (GCM) 10K type strain sequencing project: providing services to taxonomists for standard genome sequencing and annotation.</title>
        <authorList>
            <consortium name="The Broad Institute Genomics Platform"/>
            <consortium name="The Broad Institute Genome Sequencing Center for Infectious Disease"/>
            <person name="Wu L."/>
            <person name="Ma J."/>
        </authorList>
    </citation>
    <scope>NUCLEOTIDE SEQUENCE [LARGE SCALE GENOMIC DNA]</scope>
    <source>
        <strain evidence="10">TISTR 1827</strain>
    </source>
</reference>
<dbReference type="RefSeq" id="WP_379279607.1">
    <property type="nucleotide sequence ID" value="NZ_JBHUGT010000011.1"/>
</dbReference>
<dbReference type="Proteomes" id="UP001597493">
    <property type="component" value="Unassembled WGS sequence"/>
</dbReference>
<keyword evidence="3" id="KW-1003">Cell membrane</keyword>
<comment type="caution">
    <text evidence="9">The sequence shown here is derived from an EMBL/GenBank/DDBJ whole genome shotgun (WGS) entry which is preliminary data.</text>
</comment>
<keyword evidence="10" id="KW-1185">Reference proteome</keyword>
<feature type="region of interest" description="Disordered" evidence="7">
    <location>
        <begin position="186"/>
        <end position="212"/>
    </location>
</feature>
<dbReference type="InterPro" id="IPR005524">
    <property type="entry name" value="DUF318"/>
</dbReference>
<evidence type="ECO:0000256" key="7">
    <source>
        <dbReference type="SAM" id="MobiDB-lite"/>
    </source>
</evidence>
<proteinExistence type="inferred from homology"/>
<feature type="transmembrane region" description="Helical" evidence="8">
    <location>
        <begin position="12"/>
        <end position="30"/>
    </location>
</feature>
<evidence type="ECO:0000313" key="10">
    <source>
        <dbReference type="Proteomes" id="UP001597493"/>
    </source>
</evidence>
<keyword evidence="6 8" id="KW-0472">Membrane</keyword>
<comment type="similarity">
    <text evidence="2">Belongs to the UPF0718 family.</text>
</comment>
<keyword evidence="4 8" id="KW-0812">Transmembrane</keyword>
<feature type="transmembrane region" description="Helical" evidence="8">
    <location>
        <begin position="325"/>
        <end position="349"/>
    </location>
</feature>
<keyword evidence="5 8" id="KW-1133">Transmembrane helix</keyword>
<evidence type="ECO:0000313" key="9">
    <source>
        <dbReference type="EMBL" id="MFD2663486.1"/>
    </source>
</evidence>
<gene>
    <name evidence="9" type="ORF">ACFSW5_24925</name>
</gene>
<evidence type="ECO:0000256" key="6">
    <source>
        <dbReference type="ARBA" id="ARBA00023136"/>
    </source>
</evidence>
<evidence type="ECO:0000256" key="1">
    <source>
        <dbReference type="ARBA" id="ARBA00004651"/>
    </source>
</evidence>
<sequence length="352" mass="38230">MRAFLYRHSINLIFVSLIGSAVLLIVHPRFFQQFDFRVELPASAQTFKTMLLGIVLETLPFLLLGVLVSSFLQLFVSENAIRRFIPRHPLPGILFGCLLGIMFPVCECGLIPIVRRLLAKGMPLYIGIVFILVGPVVNPVVFAATYTAFRGQPDILYARMGLALLVGAVIGAALYLLVRNNPLREEQPSAADPGPETHGHSHGHSHPHSQSPFGGSKWLSMMDHAGSELFDMGKYVMIGSILTAAIQSYVPRESLVGIGQGAVSAPLFMMGFAYILSICSTSDAFVASSFASTFTPVSLVAFLVFGPMLDFKSTLMLLAVFQKRFVFLLAVLIAACVLAGAYLAGWLLFSPS</sequence>
<dbReference type="EMBL" id="JBHUMY010000043">
    <property type="protein sequence ID" value="MFD2663486.1"/>
    <property type="molecule type" value="Genomic_DNA"/>
</dbReference>
<accession>A0ABW5R3X4</accession>
<evidence type="ECO:0000256" key="5">
    <source>
        <dbReference type="ARBA" id="ARBA00022989"/>
    </source>
</evidence>
<feature type="transmembrane region" description="Helical" evidence="8">
    <location>
        <begin position="284"/>
        <end position="305"/>
    </location>
</feature>
<evidence type="ECO:0000256" key="3">
    <source>
        <dbReference type="ARBA" id="ARBA00022475"/>
    </source>
</evidence>
<dbReference type="PANTHER" id="PTHR34184:SF4">
    <property type="entry name" value="UPF0718 PROTEIN YCGR"/>
    <property type="match status" value="1"/>
</dbReference>
<evidence type="ECO:0000256" key="8">
    <source>
        <dbReference type="SAM" id="Phobius"/>
    </source>
</evidence>
<dbReference type="PANTHER" id="PTHR34184">
    <property type="entry name" value="UPF0718 PROTEIN YCGR"/>
    <property type="match status" value="1"/>
</dbReference>
<protein>
    <submittedName>
        <fullName evidence="9">Permease</fullName>
    </submittedName>
</protein>
<evidence type="ECO:0000256" key="4">
    <source>
        <dbReference type="ARBA" id="ARBA00022692"/>
    </source>
</evidence>
<feature type="transmembrane region" description="Helical" evidence="8">
    <location>
        <begin position="50"/>
        <end position="72"/>
    </location>
</feature>